<dbReference type="AlphaFoldDB" id="A0A0S4JLM4"/>
<dbReference type="VEuPathDB" id="TriTrypDB:BSAL_29800"/>
<organism evidence="2 3">
    <name type="scientific">Bodo saltans</name>
    <name type="common">Flagellated protozoan</name>
    <dbReference type="NCBI Taxonomy" id="75058"/>
    <lineage>
        <taxon>Eukaryota</taxon>
        <taxon>Discoba</taxon>
        <taxon>Euglenozoa</taxon>
        <taxon>Kinetoplastea</taxon>
        <taxon>Metakinetoplastina</taxon>
        <taxon>Eubodonida</taxon>
        <taxon>Bodonidae</taxon>
        <taxon>Bodo</taxon>
    </lineage>
</organism>
<feature type="transmembrane region" description="Helical" evidence="1">
    <location>
        <begin position="133"/>
        <end position="151"/>
    </location>
</feature>
<evidence type="ECO:0000313" key="3">
    <source>
        <dbReference type="Proteomes" id="UP000051952"/>
    </source>
</evidence>
<name>A0A0S4JLM4_BODSA</name>
<feature type="transmembrane region" description="Helical" evidence="1">
    <location>
        <begin position="12"/>
        <end position="35"/>
    </location>
</feature>
<keyword evidence="1" id="KW-0812">Transmembrane</keyword>
<keyword evidence="3" id="KW-1185">Reference proteome</keyword>
<feature type="transmembrane region" description="Helical" evidence="1">
    <location>
        <begin position="157"/>
        <end position="182"/>
    </location>
</feature>
<feature type="transmembrane region" description="Helical" evidence="1">
    <location>
        <begin position="98"/>
        <end position="121"/>
    </location>
</feature>
<evidence type="ECO:0000256" key="1">
    <source>
        <dbReference type="SAM" id="Phobius"/>
    </source>
</evidence>
<protein>
    <submittedName>
        <fullName evidence="2">Membrane-associated protein, putative</fullName>
    </submittedName>
</protein>
<proteinExistence type="predicted"/>
<keyword evidence="1" id="KW-1133">Transmembrane helix</keyword>
<keyword evidence="1" id="KW-0472">Membrane</keyword>
<dbReference type="Proteomes" id="UP000051952">
    <property type="component" value="Unassembled WGS sequence"/>
</dbReference>
<sequence>HRQLLPPRRFCSPGSGVVVGLAVAACPCCFIVHVWTSLERQESEVLCERVDVRRAEPVSCIETTVGVAIKGAERRWKWRCNDTSQLKYAWVLLLDVRLLWYAVMDSALLVVVAIAAVVGGLNGSGDVDSCRGWSIAVIVLMCLQLLVLLFCQPFTSIFAYTHAALTLALTGLSTAFQLAFLYEAPDTRTSQRRLIESSAVCGLLVVGVSALKALVDLRDVAAACRRRFAMLQTLRTTQLRTAVRAVNLLNEMPSEAEIRKIDVTLIDAVLLDHQSTTLLLDDVRDDGIPLSDSLIGIEEDMQFWDNAGRALAQDVDNHATQMHFLEAEASALLIAV</sequence>
<gene>
    <name evidence="2" type="ORF">BSAL_29800</name>
</gene>
<dbReference type="EMBL" id="CYKH01001886">
    <property type="protein sequence ID" value="CUG91025.1"/>
    <property type="molecule type" value="Genomic_DNA"/>
</dbReference>
<accession>A0A0S4JLM4</accession>
<evidence type="ECO:0000313" key="2">
    <source>
        <dbReference type="EMBL" id="CUG91025.1"/>
    </source>
</evidence>
<feature type="non-terminal residue" evidence="2">
    <location>
        <position position="1"/>
    </location>
</feature>
<reference evidence="3" key="1">
    <citation type="submission" date="2015-09" db="EMBL/GenBank/DDBJ databases">
        <authorList>
            <consortium name="Pathogen Informatics"/>
        </authorList>
    </citation>
    <scope>NUCLEOTIDE SEQUENCE [LARGE SCALE GENOMIC DNA]</scope>
    <source>
        <strain evidence="3">Lake Konstanz</strain>
    </source>
</reference>